<proteinExistence type="predicted"/>
<comment type="caution">
    <text evidence="1">The sequence shown here is derived from an EMBL/GenBank/DDBJ whole genome shotgun (WGS) entry which is preliminary data.</text>
</comment>
<evidence type="ECO:0000313" key="1">
    <source>
        <dbReference type="EMBL" id="KAJ6259617.1"/>
    </source>
</evidence>
<dbReference type="Proteomes" id="UP001221413">
    <property type="component" value="Unassembled WGS sequence"/>
</dbReference>
<accession>A0AAD6J063</accession>
<dbReference type="AlphaFoldDB" id="A0AAD6J063"/>
<protein>
    <submittedName>
        <fullName evidence="1">Uncharacterized protein</fullName>
    </submittedName>
</protein>
<keyword evidence="2" id="KW-1185">Reference proteome</keyword>
<name>A0AAD6J063_DREDA</name>
<evidence type="ECO:0000313" key="2">
    <source>
        <dbReference type="Proteomes" id="UP001221413"/>
    </source>
</evidence>
<organism evidence="1 2">
    <name type="scientific">Drechslerella dactyloides</name>
    <name type="common">Nematode-trapping fungus</name>
    <name type="synonym">Arthrobotrys dactyloides</name>
    <dbReference type="NCBI Taxonomy" id="74499"/>
    <lineage>
        <taxon>Eukaryota</taxon>
        <taxon>Fungi</taxon>
        <taxon>Dikarya</taxon>
        <taxon>Ascomycota</taxon>
        <taxon>Pezizomycotina</taxon>
        <taxon>Orbiliomycetes</taxon>
        <taxon>Orbiliales</taxon>
        <taxon>Orbiliaceae</taxon>
        <taxon>Drechslerella</taxon>
    </lineage>
</organism>
<sequence length="135" mass="15593">MPNWRHLRRLRPRSGRAKVVSVLAPGQQLSGLDAIRAYENFTFRKVVAIKPVAHLKQYIRTELAYLKRQFNTEIAKAKAADYPFVRELDFSNIDEIAEKCIINLDAGRQTLGYLRRLPSNLERKSVAPQTTSRKR</sequence>
<gene>
    <name evidence="1" type="ORF">Dda_5255</name>
</gene>
<dbReference type="EMBL" id="JAQGDS010000006">
    <property type="protein sequence ID" value="KAJ6259617.1"/>
    <property type="molecule type" value="Genomic_DNA"/>
</dbReference>
<reference evidence="1" key="1">
    <citation type="submission" date="2023-01" db="EMBL/GenBank/DDBJ databases">
        <title>The chitinases involved in constricting ring structure development in the nematode-trapping fungus Drechslerella dactyloides.</title>
        <authorList>
            <person name="Wang R."/>
            <person name="Zhang L."/>
            <person name="Tang P."/>
            <person name="Li S."/>
            <person name="Liang L."/>
        </authorList>
    </citation>
    <scope>NUCLEOTIDE SEQUENCE</scope>
    <source>
        <strain evidence="1">YMF1.00031</strain>
    </source>
</reference>